<dbReference type="Pfam" id="PF01739">
    <property type="entry name" value="CheR"/>
    <property type="match status" value="1"/>
</dbReference>
<dbReference type="RefSeq" id="WP_218320404.1">
    <property type="nucleotide sequence ID" value="NZ_JAEEGC010000043.1"/>
</dbReference>
<organism evidence="2 3">
    <name type="scientific">Clostridium thailandense</name>
    <dbReference type="NCBI Taxonomy" id="2794346"/>
    <lineage>
        <taxon>Bacteria</taxon>
        <taxon>Bacillati</taxon>
        <taxon>Bacillota</taxon>
        <taxon>Clostridia</taxon>
        <taxon>Eubacteriales</taxon>
        <taxon>Clostridiaceae</taxon>
        <taxon>Clostridium</taxon>
    </lineage>
</organism>
<evidence type="ECO:0000313" key="2">
    <source>
        <dbReference type="EMBL" id="MBV7273373.1"/>
    </source>
</evidence>
<dbReference type="InterPro" id="IPR022641">
    <property type="entry name" value="CheR_N"/>
</dbReference>
<comment type="caution">
    <text evidence="2">The sequence shown here is derived from an EMBL/GenBank/DDBJ whole genome shotgun (WGS) entry which is preliminary data.</text>
</comment>
<evidence type="ECO:0000313" key="3">
    <source>
        <dbReference type="Proteomes" id="UP000694308"/>
    </source>
</evidence>
<dbReference type="Pfam" id="PF03705">
    <property type="entry name" value="CheR_N"/>
    <property type="match status" value="1"/>
</dbReference>
<name>A0A949TYT9_9CLOT</name>
<protein>
    <submittedName>
        <fullName evidence="2">Protein-glutamate O-methyltransferase CheR</fullName>
    </submittedName>
</protein>
<accession>A0A949TYT9</accession>
<keyword evidence="3" id="KW-1185">Reference proteome</keyword>
<evidence type="ECO:0000259" key="1">
    <source>
        <dbReference type="PROSITE" id="PS50123"/>
    </source>
</evidence>
<dbReference type="InterPro" id="IPR026024">
    <property type="entry name" value="Chemotaxis_MeTrfase_CheR"/>
</dbReference>
<dbReference type="Proteomes" id="UP000694308">
    <property type="component" value="Unassembled WGS sequence"/>
</dbReference>
<sequence>MILLDELYEDYVKYVFKKTGLNYGVNKKYFVEKRIKNRMADLNIEDFKEYYNLIRFSEDESEFYKLVNDLTVNETYFFRDFPQFQNFAEEILPIIIKDKQKRGDYNLRIWSAACSTGEEPYTLAIILLEMLEEPEKWNIEIVASDINELVIEAAKVGIYDERAVREVPPEYLYKYFTKIEDKYLINLKLRKSVKFKKLNLFDFEEMELMTNYDFIFCRNVLIYFNNRSRKMVVDSFYNSLNSGGFIFLGHSESIGRISAAYKAQKIGSIIVYSKP</sequence>
<dbReference type="InterPro" id="IPR050903">
    <property type="entry name" value="Bact_Chemotaxis_MeTrfase"/>
</dbReference>
<dbReference type="InterPro" id="IPR022642">
    <property type="entry name" value="CheR_C"/>
</dbReference>
<dbReference type="AlphaFoldDB" id="A0A949TYT9"/>
<proteinExistence type="predicted"/>
<dbReference type="PROSITE" id="PS50123">
    <property type="entry name" value="CHER"/>
    <property type="match status" value="1"/>
</dbReference>
<dbReference type="SMART" id="SM00138">
    <property type="entry name" value="MeTrc"/>
    <property type="match status" value="1"/>
</dbReference>
<dbReference type="InterPro" id="IPR000780">
    <property type="entry name" value="CheR_MeTrfase"/>
</dbReference>
<dbReference type="PANTHER" id="PTHR24422:SF10">
    <property type="entry name" value="CHEMOTAXIS PROTEIN METHYLTRANSFERASE 2"/>
    <property type="match status" value="1"/>
</dbReference>
<reference evidence="2" key="1">
    <citation type="submission" date="2020-12" db="EMBL/GenBank/DDBJ databases">
        <title>Clostridium thailandense sp. nov., a novel acetogenic bacterium isolated from peat land soil in Thailand.</title>
        <authorList>
            <person name="Chaikitkaew S."/>
            <person name="Birkeland N.K."/>
        </authorList>
    </citation>
    <scope>NUCLEOTIDE SEQUENCE</scope>
    <source>
        <strain evidence="2">PL3</strain>
    </source>
</reference>
<gene>
    <name evidence="2" type="ORF">I6U48_10675</name>
</gene>
<dbReference type="EMBL" id="JAEEGC010000043">
    <property type="protein sequence ID" value="MBV7273373.1"/>
    <property type="molecule type" value="Genomic_DNA"/>
</dbReference>
<dbReference type="PANTHER" id="PTHR24422">
    <property type="entry name" value="CHEMOTAXIS PROTEIN METHYLTRANSFERASE"/>
    <property type="match status" value="1"/>
</dbReference>
<dbReference type="PIRSF" id="PIRSF000410">
    <property type="entry name" value="CheR"/>
    <property type="match status" value="1"/>
</dbReference>
<dbReference type="GO" id="GO:0008757">
    <property type="term" value="F:S-adenosylmethionine-dependent methyltransferase activity"/>
    <property type="evidence" value="ECO:0007669"/>
    <property type="project" value="InterPro"/>
</dbReference>
<feature type="domain" description="CheR-type methyltransferase" evidence="1">
    <location>
        <begin position="1"/>
        <end position="275"/>
    </location>
</feature>